<dbReference type="OrthoDB" id="151635at2"/>
<comment type="subcellular location">
    <subcellularLocation>
        <location evidence="1">Endoplasmic reticulum membrane</location>
        <topology evidence="1">Multi-pass membrane protein</topology>
    </subcellularLocation>
</comment>
<dbReference type="STRING" id="546874.SAMN04488544_3614"/>
<reference evidence="12" key="1">
    <citation type="submission" date="2016-10" db="EMBL/GenBank/DDBJ databases">
        <authorList>
            <person name="Varghese N."/>
            <person name="Submissions S."/>
        </authorList>
    </citation>
    <scope>NUCLEOTIDE SEQUENCE [LARGE SCALE GENOMIC DNA]</scope>
    <source>
        <strain evidence="12">DSM 21743</strain>
    </source>
</reference>
<dbReference type="PANTHER" id="PTHR12468">
    <property type="entry name" value="GPI MANNOSYLTRANSFERASE 2"/>
    <property type="match status" value="1"/>
</dbReference>
<feature type="transmembrane region" description="Helical" evidence="10">
    <location>
        <begin position="124"/>
        <end position="143"/>
    </location>
</feature>
<keyword evidence="3" id="KW-0337">GPI-anchor biosynthesis</keyword>
<accession>A0A1H2NA03</accession>
<feature type="transmembrane region" description="Helical" evidence="10">
    <location>
        <begin position="385"/>
        <end position="405"/>
    </location>
</feature>
<feature type="transmembrane region" description="Helical" evidence="10">
    <location>
        <begin position="163"/>
        <end position="192"/>
    </location>
</feature>
<dbReference type="GO" id="GO:0031501">
    <property type="term" value="C:mannosyltransferase complex"/>
    <property type="evidence" value="ECO:0007669"/>
    <property type="project" value="TreeGrafter"/>
</dbReference>
<gene>
    <name evidence="11" type="ORF">SAMN04488544_3614</name>
</gene>
<evidence type="ECO:0000256" key="7">
    <source>
        <dbReference type="ARBA" id="ARBA00022824"/>
    </source>
</evidence>
<keyword evidence="6 10" id="KW-0812">Transmembrane</keyword>
<dbReference type="UniPathway" id="UPA00196"/>
<evidence type="ECO:0008006" key="13">
    <source>
        <dbReference type="Google" id="ProtNLM"/>
    </source>
</evidence>
<dbReference type="GO" id="GO:0016020">
    <property type="term" value="C:membrane"/>
    <property type="evidence" value="ECO:0007669"/>
    <property type="project" value="GOC"/>
</dbReference>
<proteinExistence type="predicted"/>
<evidence type="ECO:0000256" key="10">
    <source>
        <dbReference type="SAM" id="Phobius"/>
    </source>
</evidence>
<dbReference type="PANTHER" id="PTHR12468:SF2">
    <property type="entry name" value="GPI MANNOSYLTRANSFERASE 2"/>
    <property type="match status" value="1"/>
</dbReference>
<sequence>MREAPETQPTAAVDRTDSGARLVVQAWLASRALIALVALVLAVTTGRTVTDMVSNWDVQHFSRLAAGGYWADADGTLMAFFPGLPGLLALGLAVGVPVAVTGVVVSLVCSAVAAGALYRLGGPAAAVAWLFAPTAVFTVVPYTESLFCAAAFWAWERARSDRWVAAVLLAAVACSVRVSGLFLIGALVVMVLTTPRVSAVPVSEGGRPPTPPAELHSLALAKLRLRRLALLLVPSAVIAVFATYLHAISGSWTAWYRAQSTGWVRELTWPWQSFANTIPAIVPGAYADHPWWAAVFRGEMVSMLVGVLVVVWALVRSVRLLRAGERPILGEAAWVGVQVLAFSLSYWFFSVNRATLLWFPLWIMLAEWARRRPRTPGRVVTHRTLVGFALGLEVVLMIWWCWLFFTGHWAS</sequence>
<evidence type="ECO:0000313" key="12">
    <source>
        <dbReference type="Proteomes" id="UP000198825"/>
    </source>
</evidence>
<evidence type="ECO:0000256" key="3">
    <source>
        <dbReference type="ARBA" id="ARBA00022502"/>
    </source>
</evidence>
<feature type="transmembrane region" description="Helical" evidence="10">
    <location>
        <begin position="87"/>
        <end position="117"/>
    </location>
</feature>
<protein>
    <recommendedName>
        <fullName evidence="13">Mannosyltransferase (PIG-V)</fullName>
    </recommendedName>
</protein>
<comment type="pathway">
    <text evidence="2">Glycolipid biosynthesis; glycosylphosphatidylinositol-anchor biosynthesis.</text>
</comment>
<feature type="transmembrane region" description="Helical" evidence="10">
    <location>
        <begin position="291"/>
        <end position="315"/>
    </location>
</feature>
<keyword evidence="7" id="KW-0256">Endoplasmic reticulum</keyword>
<evidence type="ECO:0000256" key="6">
    <source>
        <dbReference type="ARBA" id="ARBA00022692"/>
    </source>
</evidence>
<feature type="transmembrane region" description="Helical" evidence="10">
    <location>
        <begin position="355"/>
        <end position="373"/>
    </location>
</feature>
<evidence type="ECO:0000256" key="2">
    <source>
        <dbReference type="ARBA" id="ARBA00004687"/>
    </source>
</evidence>
<feature type="transmembrane region" description="Helical" evidence="10">
    <location>
        <begin position="228"/>
        <end position="247"/>
    </location>
</feature>
<keyword evidence="5" id="KW-0808">Transferase</keyword>
<evidence type="ECO:0000256" key="9">
    <source>
        <dbReference type="ARBA" id="ARBA00023136"/>
    </source>
</evidence>
<evidence type="ECO:0000256" key="5">
    <source>
        <dbReference type="ARBA" id="ARBA00022679"/>
    </source>
</evidence>
<dbReference type="GO" id="GO:0004376">
    <property type="term" value="F:GPI mannosyltransferase activity"/>
    <property type="evidence" value="ECO:0007669"/>
    <property type="project" value="InterPro"/>
</dbReference>
<dbReference type="InterPro" id="IPR007315">
    <property type="entry name" value="PIG-V/Gpi18"/>
</dbReference>
<evidence type="ECO:0000256" key="8">
    <source>
        <dbReference type="ARBA" id="ARBA00022989"/>
    </source>
</evidence>
<evidence type="ECO:0000256" key="1">
    <source>
        <dbReference type="ARBA" id="ARBA00004477"/>
    </source>
</evidence>
<feature type="transmembrane region" description="Helical" evidence="10">
    <location>
        <begin position="22"/>
        <end position="43"/>
    </location>
</feature>
<dbReference type="RefSeq" id="WP_091080904.1">
    <property type="nucleotide sequence ID" value="NZ_LT629799.1"/>
</dbReference>
<dbReference type="GO" id="GO:0006506">
    <property type="term" value="P:GPI anchor biosynthetic process"/>
    <property type="evidence" value="ECO:0007669"/>
    <property type="project" value="UniProtKB-UniPathway"/>
</dbReference>
<name>A0A1H2NA03_9ACTN</name>
<evidence type="ECO:0000256" key="4">
    <source>
        <dbReference type="ARBA" id="ARBA00022676"/>
    </source>
</evidence>
<dbReference type="AlphaFoldDB" id="A0A1H2NA03"/>
<keyword evidence="8 10" id="KW-1133">Transmembrane helix</keyword>
<dbReference type="GO" id="GO:0000009">
    <property type="term" value="F:alpha-1,6-mannosyltransferase activity"/>
    <property type="evidence" value="ECO:0007669"/>
    <property type="project" value="InterPro"/>
</dbReference>
<organism evidence="11 12">
    <name type="scientific">Microlunatus sagamiharensis</name>
    <dbReference type="NCBI Taxonomy" id="546874"/>
    <lineage>
        <taxon>Bacteria</taxon>
        <taxon>Bacillati</taxon>
        <taxon>Actinomycetota</taxon>
        <taxon>Actinomycetes</taxon>
        <taxon>Propionibacteriales</taxon>
        <taxon>Propionibacteriaceae</taxon>
        <taxon>Microlunatus</taxon>
    </lineage>
</organism>
<dbReference type="EMBL" id="LT629799">
    <property type="protein sequence ID" value="SDV02290.1"/>
    <property type="molecule type" value="Genomic_DNA"/>
</dbReference>
<feature type="transmembrane region" description="Helical" evidence="10">
    <location>
        <begin position="327"/>
        <end position="349"/>
    </location>
</feature>
<keyword evidence="4" id="KW-0328">Glycosyltransferase</keyword>
<dbReference type="Proteomes" id="UP000198825">
    <property type="component" value="Chromosome I"/>
</dbReference>
<keyword evidence="12" id="KW-1185">Reference proteome</keyword>
<evidence type="ECO:0000313" key="11">
    <source>
        <dbReference type="EMBL" id="SDV02290.1"/>
    </source>
</evidence>
<keyword evidence="9 10" id="KW-0472">Membrane</keyword>